<dbReference type="PANTHER" id="PTHR24176:SF14">
    <property type="entry name" value="ANKYRIN REPEAT DOMAIN-CONTAINING PROTEIN 31"/>
    <property type="match status" value="1"/>
</dbReference>
<reference evidence="1 2" key="1">
    <citation type="submission" date="2019-09" db="EMBL/GenBank/DDBJ databases">
        <title>Bird 10,000 Genomes (B10K) Project - Family phase.</title>
        <authorList>
            <person name="Zhang G."/>
        </authorList>
    </citation>
    <scope>NUCLEOTIDE SEQUENCE [LARGE SCALE GENOMIC DNA]</scope>
    <source>
        <strain evidence="1">B10K-DU-005-73</strain>
        <tissue evidence="1">Liver</tissue>
    </source>
</reference>
<name>A0A7L0HIZ5_AREIN</name>
<gene>
    <name evidence="1" type="primary">Ankrd31</name>
    <name evidence="1" type="ORF">AREINT_R14320</name>
</gene>
<feature type="non-terminal residue" evidence="1">
    <location>
        <position position="328"/>
    </location>
</feature>
<proteinExistence type="predicted"/>
<comment type="caution">
    <text evidence="1">The sequence shown here is derived from an EMBL/GenBank/DDBJ whole genome shotgun (WGS) entry which is preliminary data.</text>
</comment>
<protein>
    <submittedName>
        <fullName evidence="1">ANR31 protein</fullName>
    </submittedName>
</protein>
<sequence>SVESFKKGTLRKQLVYLASRQSCLLTVAQSPGRISPENTKLQKNKQVFSASCSEKQTSNSVMSFTFSMGLGASMPNGNRVEAHSSLENRFSSQECSQHLHICMDEAEANKVAIRSKEASDHALASKTRVREYPFDNMSMLTNAVEVVTLPSEPTVSSAKTKCSQKKDVGCVAIAEEGIKSLNPTSVTNTLNIVEPRSTAVSNSVCQPGSDYQQVLTDEDLHRYVDKKEAFQQQVILSTSTKNFPNTLQQVIFWSSENSFNTNSVLTNLTSNTDYPVKLSEKYSQSYSNQECEQIQVRHGRKNRKKLQFIYLLELGRIKPGENVLEFKL</sequence>
<dbReference type="Proteomes" id="UP000541811">
    <property type="component" value="Unassembled WGS sequence"/>
</dbReference>
<dbReference type="PANTHER" id="PTHR24176">
    <property type="entry name" value="ANKYRIN REPEAT DOMAIN-CONTAINING PROTEIN 31-RELATED"/>
    <property type="match status" value="1"/>
</dbReference>
<dbReference type="AlphaFoldDB" id="A0A7L0HIZ5"/>
<evidence type="ECO:0000313" key="1">
    <source>
        <dbReference type="EMBL" id="NXK19442.1"/>
    </source>
</evidence>
<accession>A0A7L0HIZ5</accession>
<feature type="non-terminal residue" evidence="1">
    <location>
        <position position="1"/>
    </location>
</feature>
<dbReference type="InterPro" id="IPR042334">
    <property type="entry name" value="ANKRD31"/>
</dbReference>
<evidence type="ECO:0000313" key="2">
    <source>
        <dbReference type="Proteomes" id="UP000541811"/>
    </source>
</evidence>
<keyword evidence="2" id="KW-1185">Reference proteome</keyword>
<dbReference type="EMBL" id="VXAK01007498">
    <property type="protein sequence ID" value="NXK19442.1"/>
    <property type="molecule type" value="Genomic_DNA"/>
</dbReference>
<organism evidence="1 2">
    <name type="scientific">Arenaria interpres</name>
    <name type="common">Ruddy turnstone</name>
    <name type="synonym">Tringa interpres</name>
    <dbReference type="NCBI Taxonomy" id="54971"/>
    <lineage>
        <taxon>Eukaryota</taxon>
        <taxon>Metazoa</taxon>
        <taxon>Chordata</taxon>
        <taxon>Craniata</taxon>
        <taxon>Vertebrata</taxon>
        <taxon>Euteleostomi</taxon>
        <taxon>Archelosauria</taxon>
        <taxon>Archosauria</taxon>
        <taxon>Dinosauria</taxon>
        <taxon>Saurischia</taxon>
        <taxon>Theropoda</taxon>
        <taxon>Coelurosauria</taxon>
        <taxon>Aves</taxon>
        <taxon>Neognathae</taxon>
        <taxon>Neoaves</taxon>
        <taxon>Charadriiformes</taxon>
        <taxon>Scolopacidae</taxon>
        <taxon>Arenaria</taxon>
    </lineage>
</organism>